<protein>
    <submittedName>
        <fullName evidence="1">Uncharacterized protein</fullName>
    </submittedName>
</protein>
<dbReference type="InterPro" id="IPR052560">
    <property type="entry name" value="RdDP_mobile_element"/>
</dbReference>
<dbReference type="PANTHER" id="PTHR36688:SF1">
    <property type="entry name" value="ENDONUCLEASE_EXONUCLEASE_PHOSPHATASE DOMAIN-CONTAINING PROTEIN"/>
    <property type="match status" value="1"/>
</dbReference>
<name>A0ABM5ITH7_DIAVI</name>
<sequence length="204" mass="23519">MPRGYRKEYVPGWTETCEDLYAKFLESGDREIADELLHNIDKARRQKWIKTVENLDFKKSSRQAWSLLWKIGGANQLESRESKMSPNKVSSHIVSLSRAPQDRTHTTNVKRDLRAFIQMNRTNSEYSARIFISEMTRALKEMKSGKAPEFDGIHPEFLIHSGAYTKQWLAMFFNDILQSGNIPFSLKQTKIIAIPKPGKKTTAP</sequence>
<evidence type="ECO:0000313" key="1">
    <source>
        <dbReference type="EnsemblMetazoa" id="XP_028141425.2"/>
    </source>
</evidence>
<accession>A0ABM5ITH7</accession>
<evidence type="ECO:0000313" key="2">
    <source>
        <dbReference type="Proteomes" id="UP001652700"/>
    </source>
</evidence>
<dbReference type="GeneID" id="114335393"/>
<dbReference type="Proteomes" id="UP001652700">
    <property type="component" value="Unplaced"/>
</dbReference>
<organism evidence="1 2">
    <name type="scientific">Diabrotica virgifera virgifera</name>
    <name type="common">western corn rootworm</name>
    <dbReference type="NCBI Taxonomy" id="50390"/>
    <lineage>
        <taxon>Eukaryota</taxon>
        <taxon>Metazoa</taxon>
        <taxon>Ecdysozoa</taxon>
        <taxon>Arthropoda</taxon>
        <taxon>Hexapoda</taxon>
        <taxon>Insecta</taxon>
        <taxon>Pterygota</taxon>
        <taxon>Neoptera</taxon>
        <taxon>Endopterygota</taxon>
        <taxon>Coleoptera</taxon>
        <taxon>Polyphaga</taxon>
        <taxon>Cucujiformia</taxon>
        <taxon>Chrysomeloidea</taxon>
        <taxon>Chrysomelidae</taxon>
        <taxon>Galerucinae</taxon>
        <taxon>Diabroticina</taxon>
        <taxon>Diabroticites</taxon>
        <taxon>Diabrotica</taxon>
    </lineage>
</organism>
<proteinExistence type="predicted"/>
<dbReference type="RefSeq" id="XP_028141425.2">
    <property type="nucleotide sequence ID" value="XM_028285624.2"/>
</dbReference>
<keyword evidence="2" id="KW-1185">Reference proteome</keyword>
<reference evidence="1" key="1">
    <citation type="submission" date="2025-05" db="UniProtKB">
        <authorList>
            <consortium name="EnsemblMetazoa"/>
        </authorList>
    </citation>
    <scope>IDENTIFICATION</scope>
</reference>
<dbReference type="EnsemblMetazoa" id="XM_028285624.2">
    <property type="protein sequence ID" value="XP_028141425.2"/>
    <property type="gene ID" value="LOC114335393"/>
</dbReference>
<dbReference type="PANTHER" id="PTHR36688">
    <property type="entry name" value="ENDO/EXONUCLEASE/PHOSPHATASE DOMAIN-CONTAINING PROTEIN"/>
    <property type="match status" value="1"/>
</dbReference>